<gene>
    <name evidence="2" type="ORF">GCM10010405_35830</name>
</gene>
<proteinExistence type="predicted"/>
<sequence length="212" mass="22371">MTTCRPSVAAVTVEDVTNALASSPRPSRPVRPAPPARDFSWLGARLVALDPARTAGRSGRSGREGSGSAGGERVRSYRAEAVAVGTVHGGRVAVQLGSHEAPSRRLALRWLREQARRIADGLDPDPRASTWVPAGALVPLPELSADVPTELRRWCGDEERQRAASDLLAEGLPFHLAVADHTGSYALSVRPVGAADAYPDPVPSAATPARVR</sequence>
<evidence type="ECO:0000256" key="1">
    <source>
        <dbReference type="SAM" id="MobiDB-lite"/>
    </source>
</evidence>
<organism evidence="2 3">
    <name type="scientific">Streptomyces macrosporus</name>
    <dbReference type="NCBI Taxonomy" id="44032"/>
    <lineage>
        <taxon>Bacteria</taxon>
        <taxon>Bacillati</taxon>
        <taxon>Actinomycetota</taxon>
        <taxon>Actinomycetes</taxon>
        <taxon>Kitasatosporales</taxon>
        <taxon>Streptomycetaceae</taxon>
        <taxon>Streptomyces</taxon>
    </lineage>
</organism>
<dbReference type="EMBL" id="BAAASZ010000026">
    <property type="protein sequence ID" value="GAA2449263.1"/>
    <property type="molecule type" value="Genomic_DNA"/>
</dbReference>
<comment type="caution">
    <text evidence="2">The sequence shown here is derived from an EMBL/GenBank/DDBJ whole genome shotgun (WGS) entry which is preliminary data.</text>
</comment>
<keyword evidence="3" id="KW-1185">Reference proteome</keyword>
<reference evidence="3" key="1">
    <citation type="journal article" date="2019" name="Int. J. Syst. Evol. Microbiol.">
        <title>The Global Catalogue of Microorganisms (GCM) 10K type strain sequencing project: providing services to taxonomists for standard genome sequencing and annotation.</title>
        <authorList>
            <consortium name="The Broad Institute Genomics Platform"/>
            <consortium name="The Broad Institute Genome Sequencing Center for Infectious Disease"/>
            <person name="Wu L."/>
            <person name="Ma J."/>
        </authorList>
    </citation>
    <scope>NUCLEOTIDE SEQUENCE [LARGE SCALE GENOMIC DNA]</scope>
    <source>
        <strain evidence="3">JCM 6305</strain>
    </source>
</reference>
<name>A0ABP5XE33_9ACTN</name>
<dbReference type="Proteomes" id="UP001501638">
    <property type="component" value="Unassembled WGS sequence"/>
</dbReference>
<accession>A0ABP5XE33</accession>
<evidence type="ECO:0000313" key="2">
    <source>
        <dbReference type="EMBL" id="GAA2449263.1"/>
    </source>
</evidence>
<evidence type="ECO:0000313" key="3">
    <source>
        <dbReference type="Proteomes" id="UP001501638"/>
    </source>
</evidence>
<feature type="region of interest" description="Disordered" evidence="1">
    <location>
        <begin position="52"/>
        <end position="74"/>
    </location>
</feature>
<protein>
    <submittedName>
        <fullName evidence="2">Uncharacterized protein</fullName>
    </submittedName>
</protein>